<reference evidence="2" key="1">
    <citation type="journal article" date="2019" name="Int. J. Syst. Evol. Microbiol.">
        <title>The Global Catalogue of Microorganisms (GCM) 10K type strain sequencing project: providing services to taxonomists for standard genome sequencing and annotation.</title>
        <authorList>
            <consortium name="The Broad Institute Genomics Platform"/>
            <consortium name="The Broad Institute Genome Sequencing Center for Infectious Disease"/>
            <person name="Wu L."/>
            <person name="Ma J."/>
        </authorList>
    </citation>
    <scope>NUCLEOTIDE SEQUENCE [LARGE SCALE GENOMIC DNA]</scope>
    <source>
        <strain evidence="2">JCM 16014</strain>
    </source>
</reference>
<comment type="caution">
    <text evidence="1">The sequence shown here is derived from an EMBL/GenBank/DDBJ whole genome shotgun (WGS) entry which is preliminary data.</text>
</comment>
<protein>
    <submittedName>
        <fullName evidence="1">Uncharacterized protein</fullName>
    </submittedName>
</protein>
<organism evidence="1 2">
    <name type="scientific">Catenulispora yoronensis</name>
    <dbReference type="NCBI Taxonomy" id="450799"/>
    <lineage>
        <taxon>Bacteria</taxon>
        <taxon>Bacillati</taxon>
        <taxon>Actinomycetota</taxon>
        <taxon>Actinomycetes</taxon>
        <taxon>Catenulisporales</taxon>
        <taxon>Catenulisporaceae</taxon>
        <taxon>Catenulispora</taxon>
    </lineage>
</organism>
<sequence>MVQDGEYRKLIRRFPPSSLLPRIAAAAAVYCRPGEQHPWLNSPGRKYTPWALADAARVSLVHGNEYRSRQAGDQDLFTILNAYSQLDDPFRTAQDPVEHRLRFLLRMAGQQLIWQEFQRNDLARSAAMLVHTASVKPMQHLNNGWDTAMYGCSLTEYVGITQLLWSVILDHAGWFDPRLLPSVEQFAADPRLEQFTSAYLDPEITLQVIEKHFAASSAWLKDNDRLVNARVRRGSGYDLQLRRFEYNPLRARPMVTGLGPGYLCPAPDLVWEKATPWGIMLSGREHFGNAFPADVGHLFEQYIGRQLRLLPGAAVHGEIKYPGPGGTCESADWMVVFDDLVLVIEAKSILPTQPMRLGELDALSDITEKLARAHQQIDTTVDLIRRRHPSFSAIPADRMILGMTATLQPFHIANSLDHRQLLPATTVPVSIASAAEIETLVMLDVASIPQFLIDLAADAERSTWALSTVMADLPYRANPILDQAWMSYPWSGLAADLD</sequence>
<keyword evidence="2" id="KW-1185">Reference proteome</keyword>
<dbReference type="RefSeq" id="WP_344671685.1">
    <property type="nucleotide sequence ID" value="NZ_BAAAQN010000089.1"/>
</dbReference>
<gene>
    <name evidence="1" type="ORF">GCM10009839_87630</name>
</gene>
<dbReference type="EMBL" id="BAAAQN010000089">
    <property type="protein sequence ID" value="GAA2062881.1"/>
    <property type="molecule type" value="Genomic_DNA"/>
</dbReference>
<proteinExistence type="predicted"/>
<name>A0ABP5H1S5_9ACTN</name>
<accession>A0ABP5H1S5</accession>
<dbReference type="Proteomes" id="UP001500751">
    <property type="component" value="Unassembled WGS sequence"/>
</dbReference>
<evidence type="ECO:0000313" key="1">
    <source>
        <dbReference type="EMBL" id="GAA2062881.1"/>
    </source>
</evidence>
<evidence type="ECO:0000313" key="2">
    <source>
        <dbReference type="Proteomes" id="UP001500751"/>
    </source>
</evidence>